<feature type="transmembrane region" description="Helical" evidence="2">
    <location>
        <begin position="12"/>
        <end position="32"/>
    </location>
</feature>
<gene>
    <name evidence="3" type="ORF">MELIAE_LOCUS10599</name>
</gene>
<protein>
    <submittedName>
        <fullName evidence="3">Uncharacterized protein</fullName>
    </submittedName>
</protein>
<keyword evidence="2" id="KW-0472">Membrane</keyword>
<reference evidence="3" key="1">
    <citation type="submission" date="2021-12" db="EMBL/GenBank/DDBJ databases">
        <authorList>
            <person name="King R."/>
        </authorList>
    </citation>
    <scope>NUCLEOTIDE SEQUENCE</scope>
</reference>
<sequence>MSKIIVYILDRIVWMLVILVITTQALQMAGIVESPKSLGEITYSDKNNYNYQIAVGSPDVRGKREAEDRSKFIDSLFNLPIQTLNALNTLVQNSRPAFQKFQDYMQKRSEKKGTSTTAKPVEESNLRKRSPVYIRPVGQEKQILAEA</sequence>
<dbReference type="AlphaFoldDB" id="A0A9P0BBV5"/>
<organism evidence="3 4">
    <name type="scientific">Brassicogethes aeneus</name>
    <name type="common">Rape pollen beetle</name>
    <name type="synonym">Meligethes aeneus</name>
    <dbReference type="NCBI Taxonomy" id="1431903"/>
    <lineage>
        <taxon>Eukaryota</taxon>
        <taxon>Metazoa</taxon>
        <taxon>Ecdysozoa</taxon>
        <taxon>Arthropoda</taxon>
        <taxon>Hexapoda</taxon>
        <taxon>Insecta</taxon>
        <taxon>Pterygota</taxon>
        <taxon>Neoptera</taxon>
        <taxon>Endopterygota</taxon>
        <taxon>Coleoptera</taxon>
        <taxon>Polyphaga</taxon>
        <taxon>Cucujiformia</taxon>
        <taxon>Nitidulidae</taxon>
        <taxon>Meligethinae</taxon>
        <taxon>Brassicogethes</taxon>
    </lineage>
</organism>
<dbReference type="Proteomes" id="UP001154078">
    <property type="component" value="Chromosome 7"/>
</dbReference>
<evidence type="ECO:0000313" key="4">
    <source>
        <dbReference type="Proteomes" id="UP001154078"/>
    </source>
</evidence>
<evidence type="ECO:0000256" key="1">
    <source>
        <dbReference type="SAM" id="MobiDB-lite"/>
    </source>
</evidence>
<evidence type="ECO:0000256" key="2">
    <source>
        <dbReference type="SAM" id="Phobius"/>
    </source>
</evidence>
<keyword evidence="2" id="KW-0812">Transmembrane</keyword>
<proteinExistence type="predicted"/>
<dbReference type="OrthoDB" id="6621265at2759"/>
<dbReference type="EMBL" id="OV121138">
    <property type="protein sequence ID" value="CAH0560932.1"/>
    <property type="molecule type" value="Genomic_DNA"/>
</dbReference>
<keyword evidence="2" id="KW-1133">Transmembrane helix</keyword>
<feature type="region of interest" description="Disordered" evidence="1">
    <location>
        <begin position="106"/>
        <end position="132"/>
    </location>
</feature>
<name>A0A9P0BBV5_BRAAE</name>
<evidence type="ECO:0000313" key="3">
    <source>
        <dbReference type="EMBL" id="CAH0560932.1"/>
    </source>
</evidence>
<keyword evidence="4" id="KW-1185">Reference proteome</keyword>
<accession>A0A9P0BBV5</accession>